<dbReference type="GeneID" id="107270296"/>
<evidence type="ECO:0000256" key="4">
    <source>
        <dbReference type="ARBA" id="ARBA00022989"/>
    </source>
</evidence>
<dbReference type="RefSeq" id="XP_024943450.1">
    <property type="nucleotide sequence ID" value="XM_025087682.1"/>
</dbReference>
<sequence>MANTNQISDISEEDTNNMWYSTAMEQAQFGHFNYAVLTLGGVISATIAAPGSSLVEARDVISCDLGMNRNNQVLFNKCTIIALIAGSLAVSIIADRFGRIVPLMVVLILYGIFTMALTFCTHFISFTICSILRAFGASATFCILLVYVAEVQTPRYRGSGICTIYMCWVLGSLIIPILNINWGLAQFMFGLVAVLCAAVVPSVFLRSPRFLLSTGRNSEAWETFKIIFALNTNEHQNEYSKKQLVDDSNIQLTNLHKLQLYIPKSLQPPWYCTVISLQTQLVFNLCLFSMSWWFPEINVRHVLIFPSVFESIGCANDKGPLRDKYFPAALRVKEQQERLPALETFCEIEKTDNYYYDEMMCIALTNLPFIVWMIIKIDSSGRSYFIILSHVIGGFMSFVVYFLINTPQSVLYTCIMESLLCVSRAAVSCLIMEFCHTKYRTLGIGMMYSLSYAGMLIGIRGWIIFEMNCVFIISILGILITSTLKSGKKNNCKKNQFYFPIEYGRFNDFDK</sequence>
<feature type="transmembrane region" description="Helical" evidence="6">
    <location>
        <begin position="74"/>
        <end position="94"/>
    </location>
</feature>
<comment type="subcellular location">
    <subcellularLocation>
        <location evidence="1">Membrane</location>
        <topology evidence="1">Multi-pass membrane protein</topology>
    </subcellularLocation>
</comment>
<feature type="transmembrane region" description="Helical" evidence="6">
    <location>
        <begin position="161"/>
        <end position="178"/>
    </location>
</feature>
<dbReference type="AlphaFoldDB" id="A0AAJ7RM41"/>
<evidence type="ECO:0000256" key="6">
    <source>
        <dbReference type="SAM" id="Phobius"/>
    </source>
</evidence>
<dbReference type="InterPro" id="IPR036259">
    <property type="entry name" value="MFS_trans_sf"/>
</dbReference>
<dbReference type="InterPro" id="IPR011701">
    <property type="entry name" value="MFS"/>
</dbReference>
<keyword evidence="4 6" id="KW-1133">Transmembrane helix</keyword>
<feature type="transmembrane region" description="Helical" evidence="6">
    <location>
        <begin position="384"/>
        <end position="404"/>
    </location>
</feature>
<dbReference type="GO" id="GO:0022857">
    <property type="term" value="F:transmembrane transporter activity"/>
    <property type="evidence" value="ECO:0007669"/>
    <property type="project" value="InterPro"/>
</dbReference>
<evidence type="ECO:0000256" key="1">
    <source>
        <dbReference type="ARBA" id="ARBA00004141"/>
    </source>
</evidence>
<dbReference type="PANTHER" id="PTHR23511">
    <property type="entry name" value="SYNAPTIC VESICLE GLYCOPROTEIN 2"/>
    <property type="match status" value="1"/>
</dbReference>
<evidence type="ECO:0000256" key="3">
    <source>
        <dbReference type="ARBA" id="ARBA00022692"/>
    </source>
</evidence>
<feature type="transmembrane region" description="Helical" evidence="6">
    <location>
        <begin position="184"/>
        <end position="205"/>
    </location>
</feature>
<keyword evidence="7" id="KW-1185">Reference proteome</keyword>
<evidence type="ECO:0000256" key="2">
    <source>
        <dbReference type="ARBA" id="ARBA00022448"/>
    </source>
</evidence>
<dbReference type="Proteomes" id="UP000694920">
    <property type="component" value="Unplaced"/>
</dbReference>
<accession>A0AAJ7RM41</accession>
<name>A0AAJ7RM41_CEPCN</name>
<feature type="transmembrane region" description="Helical" evidence="6">
    <location>
        <begin position="439"/>
        <end position="457"/>
    </location>
</feature>
<feature type="transmembrane region" description="Helical" evidence="6">
    <location>
        <begin position="463"/>
        <end position="484"/>
    </location>
</feature>
<evidence type="ECO:0000313" key="7">
    <source>
        <dbReference type="Proteomes" id="UP000694920"/>
    </source>
</evidence>
<dbReference type="Gene3D" id="1.20.1250.20">
    <property type="entry name" value="MFS general substrate transporter like domains"/>
    <property type="match status" value="1"/>
</dbReference>
<gene>
    <name evidence="8" type="primary">LOC107270296</name>
</gene>
<feature type="transmembrane region" description="Helical" evidence="6">
    <location>
        <begin position="354"/>
        <end position="375"/>
    </location>
</feature>
<proteinExistence type="predicted"/>
<dbReference type="KEGG" id="ccin:107270296"/>
<keyword evidence="3 6" id="KW-0812">Transmembrane</keyword>
<dbReference type="GO" id="GO:0016020">
    <property type="term" value="C:membrane"/>
    <property type="evidence" value="ECO:0007669"/>
    <property type="project" value="UniProtKB-SubCell"/>
</dbReference>
<organism evidence="7 8">
    <name type="scientific">Cephus cinctus</name>
    <name type="common">Wheat stem sawfly</name>
    <dbReference type="NCBI Taxonomy" id="211228"/>
    <lineage>
        <taxon>Eukaryota</taxon>
        <taxon>Metazoa</taxon>
        <taxon>Ecdysozoa</taxon>
        <taxon>Arthropoda</taxon>
        <taxon>Hexapoda</taxon>
        <taxon>Insecta</taxon>
        <taxon>Pterygota</taxon>
        <taxon>Neoptera</taxon>
        <taxon>Endopterygota</taxon>
        <taxon>Hymenoptera</taxon>
        <taxon>Cephoidea</taxon>
        <taxon>Cephidae</taxon>
        <taxon>Cephus</taxon>
    </lineage>
</organism>
<reference evidence="8" key="1">
    <citation type="submission" date="2025-08" db="UniProtKB">
        <authorList>
            <consortium name="RefSeq"/>
        </authorList>
    </citation>
    <scope>IDENTIFICATION</scope>
</reference>
<feature type="transmembrane region" description="Helical" evidence="6">
    <location>
        <begin position="34"/>
        <end position="54"/>
    </location>
</feature>
<evidence type="ECO:0000313" key="8">
    <source>
        <dbReference type="RefSeq" id="XP_024943450.1"/>
    </source>
</evidence>
<keyword evidence="5 6" id="KW-0472">Membrane</keyword>
<dbReference type="Pfam" id="PF07690">
    <property type="entry name" value="MFS_1"/>
    <property type="match status" value="1"/>
</dbReference>
<evidence type="ECO:0000256" key="5">
    <source>
        <dbReference type="ARBA" id="ARBA00023136"/>
    </source>
</evidence>
<dbReference type="SUPFAM" id="SSF103473">
    <property type="entry name" value="MFS general substrate transporter"/>
    <property type="match status" value="2"/>
</dbReference>
<keyword evidence="2" id="KW-0813">Transport</keyword>
<feature type="transmembrane region" description="Helical" evidence="6">
    <location>
        <begin position="101"/>
        <end position="124"/>
    </location>
</feature>
<dbReference type="PANTHER" id="PTHR23511:SF34">
    <property type="entry name" value="SYNAPTIC VESICLE GLYCOPROTEIN 2"/>
    <property type="match status" value="1"/>
</dbReference>
<feature type="transmembrane region" description="Helical" evidence="6">
    <location>
        <begin position="130"/>
        <end position="149"/>
    </location>
</feature>
<protein>
    <submittedName>
        <fullName evidence="8">Uncharacterized protein LOC107270296</fullName>
    </submittedName>
</protein>